<sequence>MATEDEALKRRFRQFESAKKAMSQEAFQAAYMARLISLKRGPIVAADIEKLRSQPSEDQPAAAVPTEAQSPPAELASEPRSASGRPAGSWPNAEHLSDAHMQDLESKITEVQSHKHDLVTRLKQVLQHEKADRARAAALPEDGELVTEAPSTSSLAPSAFPTPYL</sequence>
<comment type="caution">
    <text evidence="2">The sequence shown here is derived from an EMBL/GenBank/DDBJ whole genome shotgun (WGS) entry which is preliminary data.</text>
</comment>
<dbReference type="Proteomes" id="UP001465755">
    <property type="component" value="Unassembled WGS sequence"/>
</dbReference>
<feature type="region of interest" description="Disordered" evidence="1">
    <location>
        <begin position="49"/>
        <end position="115"/>
    </location>
</feature>
<evidence type="ECO:0000313" key="2">
    <source>
        <dbReference type="EMBL" id="KAK9803781.1"/>
    </source>
</evidence>
<protein>
    <submittedName>
        <fullName evidence="2">Uncharacterized protein</fullName>
    </submittedName>
</protein>
<dbReference type="EMBL" id="JALJOQ010000056">
    <property type="protein sequence ID" value="KAK9803781.1"/>
    <property type="molecule type" value="Genomic_DNA"/>
</dbReference>
<reference evidence="2 3" key="1">
    <citation type="journal article" date="2024" name="Nat. Commun.">
        <title>Phylogenomics reveals the evolutionary origins of lichenization in chlorophyte algae.</title>
        <authorList>
            <person name="Puginier C."/>
            <person name="Libourel C."/>
            <person name="Otte J."/>
            <person name="Skaloud P."/>
            <person name="Haon M."/>
            <person name="Grisel S."/>
            <person name="Petersen M."/>
            <person name="Berrin J.G."/>
            <person name="Delaux P.M."/>
            <person name="Dal Grande F."/>
            <person name="Keller J."/>
        </authorList>
    </citation>
    <scope>NUCLEOTIDE SEQUENCE [LARGE SCALE GENOMIC DNA]</scope>
    <source>
        <strain evidence="2 3">SAG 2036</strain>
    </source>
</reference>
<keyword evidence="3" id="KW-1185">Reference proteome</keyword>
<dbReference type="AlphaFoldDB" id="A0AAW1P1X0"/>
<proteinExistence type="predicted"/>
<gene>
    <name evidence="2" type="ORF">WJX73_006887</name>
</gene>
<evidence type="ECO:0000313" key="3">
    <source>
        <dbReference type="Proteomes" id="UP001465755"/>
    </source>
</evidence>
<feature type="region of interest" description="Disordered" evidence="1">
    <location>
        <begin position="133"/>
        <end position="165"/>
    </location>
</feature>
<organism evidence="2 3">
    <name type="scientific">Symbiochloris irregularis</name>
    <dbReference type="NCBI Taxonomy" id="706552"/>
    <lineage>
        <taxon>Eukaryota</taxon>
        <taxon>Viridiplantae</taxon>
        <taxon>Chlorophyta</taxon>
        <taxon>core chlorophytes</taxon>
        <taxon>Trebouxiophyceae</taxon>
        <taxon>Trebouxiales</taxon>
        <taxon>Trebouxiaceae</taxon>
        <taxon>Symbiochloris</taxon>
    </lineage>
</organism>
<evidence type="ECO:0000256" key="1">
    <source>
        <dbReference type="SAM" id="MobiDB-lite"/>
    </source>
</evidence>
<accession>A0AAW1P1X0</accession>
<name>A0AAW1P1X0_9CHLO</name>
<feature type="compositionally biased region" description="Basic and acidic residues" evidence="1">
    <location>
        <begin position="95"/>
        <end position="115"/>
    </location>
</feature>